<gene>
    <name evidence="2" type="ORF">MAGMO_1969</name>
</gene>
<feature type="compositionally biased region" description="Polar residues" evidence="1">
    <location>
        <begin position="475"/>
        <end position="485"/>
    </location>
</feature>
<accession>A0A1S7LGP9</accession>
<evidence type="ECO:0000313" key="2">
    <source>
        <dbReference type="EMBL" id="CRH06142.1"/>
    </source>
</evidence>
<name>A0A1S7LGP9_MAGMO</name>
<evidence type="ECO:0000256" key="1">
    <source>
        <dbReference type="SAM" id="MobiDB-lite"/>
    </source>
</evidence>
<sequence length="494" mass="55259">MNPFKWLFGELPKRRAGYEGAASGRRLGNWQPEEAGANTLLFRDATLMRSRSRDLIRRNAWAANAVDSLVGNLVGTGIKPQSTVENPQIKAQIQALWLAWTREADAHGMLGFYGLQALIARAMIEGGEVLVRLRNRDARDGLIVPLQLQILEPEHLPASDSRDLPNGHRVRAGIEFDKIGRRVAYHLFREHPGEQPMLFKAGDIARVPGSEVCHIFKPLRPGQLRGEPWMAQALVRLHELDQYDDAELVRKKTAALIAGFITKPDPELGVGGEDGQDPDEHGAVPVTWAPGTMQVLLPGEDVKFSDPADVGGQYGEFMRTQLRAVAVGLGLTYEQLTGDLSGVNYSSIRAGMVEFRRRMEQIQRMVLIHQFCRPVWERWMDQAVLSGALSLPGYANRRREYQAVKWIPQGWQWVDPQKEFNAIIWAIRAGLLSRAEAVSTYGYDIEEIDREIAADNQRADDLGLVFDSDARRTSRSGVSRDSGQSDPDLVDLKE</sequence>
<dbReference type="Pfam" id="PF05136">
    <property type="entry name" value="Phage_portal_2"/>
    <property type="match status" value="1"/>
</dbReference>
<dbReference type="NCBIfam" id="TIGR01539">
    <property type="entry name" value="portal_lambda"/>
    <property type="match status" value="1"/>
</dbReference>
<proteinExistence type="predicted"/>
<dbReference type="EMBL" id="LO017727">
    <property type="protein sequence ID" value="CRH06142.1"/>
    <property type="molecule type" value="Genomic_DNA"/>
</dbReference>
<protein>
    <submittedName>
        <fullName evidence="2">Bacteriophage capsid protein</fullName>
    </submittedName>
</protein>
<dbReference type="AlphaFoldDB" id="A0A1S7LGP9"/>
<dbReference type="GO" id="GO:0019068">
    <property type="term" value="P:virion assembly"/>
    <property type="evidence" value="ECO:0007669"/>
    <property type="project" value="InterPro"/>
</dbReference>
<reference evidence="2" key="1">
    <citation type="submission" date="2015-04" db="EMBL/GenBank/DDBJ databases">
        <authorList>
            <person name="Syromyatnikov M.Y."/>
            <person name="Popov V.N."/>
        </authorList>
    </citation>
    <scope>NUCLEOTIDE SEQUENCE</scope>
    <source>
        <strain evidence="2">MO-1</strain>
    </source>
</reference>
<dbReference type="GO" id="GO:0005198">
    <property type="term" value="F:structural molecule activity"/>
    <property type="evidence" value="ECO:0007669"/>
    <property type="project" value="InterPro"/>
</dbReference>
<dbReference type="InterPro" id="IPR006429">
    <property type="entry name" value="Phage_lambda_portal"/>
</dbReference>
<feature type="region of interest" description="Disordered" evidence="1">
    <location>
        <begin position="471"/>
        <end position="494"/>
    </location>
</feature>
<organism evidence="2">
    <name type="scientific">Magnetococcus massalia (strain MO-1)</name>
    <dbReference type="NCBI Taxonomy" id="451514"/>
    <lineage>
        <taxon>Bacteria</taxon>
        <taxon>Pseudomonadati</taxon>
        <taxon>Pseudomonadota</taxon>
        <taxon>Magnetococcia</taxon>
        <taxon>Magnetococcales</taxon>
        <taxon>Magnetococcaceae</taxon>
        <taxon>Magnetococcus</taxon>
    </lineage>
</organism>